<accession>A0A5C8ER22</accession>
<dbReference type="AlphaFoldDB" id="A0A5C8ER22"/>
<dbReference type="InterPro" id="IPR019292">
    <property type="entry name" value="McrC"/>
</dbReference>
<reference evidence="1 2" key="1">
    <citation type="journal article" date="1992" name="Lakartidningen">
        <title>[Penicillin V and not amoxicillin is the first choice preparation in acute otitis].</title>
        <authorList>
            <person name="Kamme C."/>
            <person name="Lundgren K."/>
            <person name="Prellner K."/>
        </authorList>
    </citation>
    <scope>NUCLEOTIDE SEQUENCE [LARGE SCALE GENOMIC DNA]</scope>
    <source>
        <strain evidence="1 2">PC5538III-hc</strain>
    </source>
</reference>
<keyword evidence="1" id="KW-0540">Nuclease</keyword>
<sequence>MNNNIKIPIKNIYYMLSYAWNIWNIIDEDNKYNNKKEIFGDEEFDNIYNVMAYILNMFLDKLIKRGFYRGYITLEEDLSILKGKINFSKSIKRNTINYKKLVCSYNILSNDILFNQIIKSTLNKLINYKNIDNDILEKLIKLNHYFVKIKNINVNNSTFKSLKYNRNNIHYKIIINICKFINKHLIVNKNSNEYSFIDFNEEKRMHILYEKFVLNFYKIHFKNNKNIKVKNKSIKWKINNNEYIPIMKTDIMIYNREKCLIIDTKFYKDILIKNNNKVSIRSSHLYQMFSYMSNVNEKFKTIKGVLLYPLCSDNINKEYKIQERYFAVNTLDLNSDFNEIKNKLINIVDAFNLKKYNKDI</sequence>
<dbReference type="InterPro" id="IPR014407">
    <property type="entry name" value="McrC_bac"/>
</dbReference>
<proteinExistence type="predicted"/>
<dbReference type="PIRSF" id="PIRSF003109">
    <property type="entry name" value="McrC"/>
    <property type="match status" value="1"/>
</dbReference>
<dbReference type="PANTHER" id="PTHR38733:SF1">
    <property type="entry name" value="TYPE IV METHYL-DIRECTED RESTRICTION ENZYME ECOKMCRBC"/>
    <property type="match status" value="1"/>
</dbReference>
<dbReference type="OrthoDB" id="9786961at2"/>
<dbReference type="Proteomes" id="UP000323176">
    <property type="component" value="Unassembled WGS sequence"/>
</dbReference>
<keyword evidence="1" id="KW-0255">Endonuclease</keyword>
<dbReference type="GO" id="GO:0009307">
    <property type="term" value="P:DNA restriction-modification system"/>
    <property type="evidence" value="ECO:0007669"/>
    <property type="project" value="InterPro"/>
</dbReference>
<dbReference type="NCBIfam" id="NF007277">
    <property type="entry name" value="PRK09736.1"/>
    <property type="match status" value="1"/>
</dbReference>
<dbReference type="EMBL" id="SAXY01000050">
    <property type="protein sequence ID" value="TXJ40427.1"/>
    <property type="molecule type" value="Genomic_DNA"/>
</dbReference>
<comment type="caution">
    <text evidence="1">The sequence shown here is derived from an EMBL/GenBank/DDBJ whole genome shotgun (WGS) entry which is preliminary data.</text>
</comment>
<keyword evidence="1" id="KW-0378">Hydrolase</keyword>
<evidence type="ECO:0000313" key="2">
    <source>
        <dbReference type="Proteomes" id="UP000323176"/>
    </source>
</evidence>
<name>A0A5C8ER22_BRAPL</name>
<protein>
    <submittedName>
        <fullName evidence="1">5-methylcytosine-specific restriction endonuclease system specificity protein McrC</fullName>
    </submittedName>
</protein>
<gene>
    <name evidence="1" type="primary">mcrC</name>
    <name evidence="1" type="ORF">EPJ72_08310</name>
</gene>
<dbReference type="PANTHER" id="PTHR38733">
    <property type="entry name" value="PROTEIN MCRC"/>
    <property type="match status" value="1"/>
</dbReference>
<organism evidence="1 2">
    <name type="scientific">Brachyspira pilosicoli</name>
    <name type="common">Serpulina pilosicoli</name>
    <dbReference type="NCBI Taxonomy" id="52584"/>
    <lineage>
        <taxon>Bacteria</taxon>
        <taxon>Pseudomonadati</taxon>
        <taxon>Spirochaetota</taxon>
        <taxon>Spirochaetia</taxon>
        <taxon>Brachyspirales</taxon>
        <taxon>Brachyspiraceae</taxon>
        <taxon>Brachyspira</taxon>
    </lineage>
</organism>
<dbReference type="GO" id="GO:0004519">
    <property type="term" value="F:endonuclease activity"/>
    <property type="evidence" value="ECO:0007669"/>
    <property type="project" value="UniProtKB-KW"/>
</dbReference>
<dbReference type="Pfam" id="PF10117">
    <property type="entry name" value="McrBC"/>
    <property type="match status" value="1"/>
</dbReference>
<evidence type="ECO:0000313" key="1">
    <source>
        <dbReference type="EMBL" id="TXJ40427.1"/>
    </source>
</evidence>